<accession>A0A3P6FQG2</accession>
<gene>
    <name evidence="1" type="ORF">BOLC8T47889H</name>
</gene>
<dbReference type="EMBL" id="LR031879">
    <property type="protein sequence ID" value="VDD54660.1"/>
    <property type="molecule type" value="Genomic_DNA"/>
</dbReference>
<evidence type="ECO:0000313" key="1">
    <source>
        <dbReference type="EMBL" id="VDD54660.1"/>
    </source>
</evidence>
<reference evidence="1" key="1">
    <citation type="submission" date="2018-11" db="EMBL/GenBank/DDBJ databases">
        <authorList>
            <consortium name="Genoscope - CEA"/>
            <person name="William W."/>
        </authorList>
    </citation>
    <scope>NUCLEOTIDE SEQUENCE</scope>
</reference>
<organism evidence="1">
    <name type="scientific">Brassica oleracea</name>
    <name type="common">Wild cabbage</name>
    <dbReference type="NCBI Taxonomy" id="3712"/>
    <lineage>
        <taxon>Eukaryota</taxon>
        <taxon>Viridiplantae</taxon>
        <taxon>Streptophyta</taxon>
        <taxon>Embryophyta</taxon>
        <taxon>Tracheophyta</taxon>
        <taxon>Spermatophyta</taxon>
        <taxon>Magnoliopsida</taxon>
        <taxon>eudicotyledons</taxon>
        <taxon>Gunneridae</taxon>
        <taxon>Pentapetalae</taxon>
        <taxon>rosids</taxon>
        <taxon>malvids</taxon>
        <taxon>Brassicales</taxon>
        <taxon>Brassicaceae</taxon>
        <taxon>Brassiceae</taxon>
        <taxon>Brassica</taxon>
    </lineage>
</organism>
<proteinExistence type="predicted"/>
<dbReference type="AlphaFoldDB" id="A0A3P6FQG2"/>
<sequence>MKKDESSIRMMNQLLRSMNLDLECGKKNQEKVNEDDDIQLEKNQIKNKLKKNLRTRKVHDDRNHIITMRVMVSALIPY</sequence>
<protein>
    <submittedName>
        <fullName evidence="1">Uncharacterized protein</fullName>
    </submittedName>
</protein>
<name>A0A3P6FQG2_BRAOL</name>